<evidence type="ECO:0000313" key="4">
    <source>
        <dbReference type="EMBL" id="MFC5006100.1"/>
    </source>
</evidence>
<dbReference type="Pfam" id="PF13602">
    <property type="entry name" value="ADH_zinc_N_2"/>
    <property type="match status" value="1"/>
</dbReference>
<evidence type="ECO:0000256" key="2">
    <source>
        <dbReference type="ARBA" id="ARBA00023002"/>
    </source>
</evidence>
<dbReference type="SUPFAM" id="SSF50129">
    <property type="entry name" value="GroES-like"/>
    <property type="match status" value="1"/>
</dbReference>
<proteinExistence type="predicted"/>
<dbReference type="InterPro" id="IPR011032">
    <property type="entry name" value="GroES-like_sf"/>
</dbReference>
<keyword evidence="2" id="KW-0560">Oxidoreductase</keyword>
<dbReference type="Proteomes" id="UP001595912">
    <property type="component" value="Unassembled WGS sequence"/>
</dbReference>
<feature type="domain" description="Enoyl reductase (ER)" evidence="3">
    <location>
        <begin position="16"/>
        <end position="280"/>
    </location>
</feature>
<dbReference type="Gene3D" id="3.40.50.720">
    <property type="entry name" value="NAD(P)-binding Rossmann-like Domain"/>
    <property type="match status" value="2"/>
</dbReference>
<sequence>MNEREMIAVGVETFGGPLRTLRLPVTAAGPGEVLVRVAAAAVNPADLGMVAGRYRWNDEVRFPLVPGYDVAGTDEATGQPVVAFTAHKSTQRGGYAEFVTLPADLVVPLPDGVAAVDAAPLPLAGMTALQALDAIDEVDTLLVNGPRGAVGSLIVQLATARGTTVVPADDPGPVDAAVDVVGGAVARAAFDRVRDHGRYATVVPEFWVPGGPFAADRGITPQVVSVRHDRNGLVELVEHLAAGTLTAKVGLVLPLTDAAQAHRIVGRSEGAPKVTGKIVLVP</sequence>
<evidence type="ECO:0000256" key="1">
    <source>
        <dbReference type="ARBA" id="ARBA00022857"/>
    </source>
</evidence>
<dbReference type="PANTHER" id="PTHR48106">
    <property type="entry name" value="QUINONE OXIDOREDUCTASE PIG3-RELATED"/>
    <property type="match status" value="1"/>
</dbReference>
<dbReference type="Pfam" id="PF08240">
    <property type="entry name" value="ADH_N"/>
    <property type="match status" value="1"/>
</dbReference>
<keyword evidence="5" id="KW-1185">Reference proteome</keyword>
<dbReference type="InterPro" id="IPR036291">
    <property type="entry name" value="NAD(P)-bd_dom_sf"/>
</dbReference>
<dbReference type="SMART" id="SM00829">
    <property type="entry name" value="PKS_ER"/>
    <property type="match status" value="1"/>
</dbReference>
<dbReference type="InterPro" id="IPR020843">
    <property type="entry name" value="ER"/>
</dbReference>
<dbReference type="SUPFAM" id="SSF51735">
    <property type="entry name" value="NAD(P)-binding Rossmann-fold domains"/>
    <property type="match status" value="1"/>
</dbReference>
<gene>
    <name evidence="4" type="ORF">ACFPIJ_50820</name>
</gene>
<organism evidence="4 5">
    <name type="scientific">Dactylosporangium cerinum</name>
    <dbReference type="NCBI Taxonomy" id="1434730"/>
    <lineage>
        <taxon>Bacteria</taxon>
        <taxon>Bacillati</taxon>
        <taxon>Actinomycetota</taxon>
        <taxon>Actinomycetes</taxon>
        <taxon>Micromonosporales</taxon>
        <taxon>Micromonosporaceae</taxon>
        <taxon>Dactylosporangium</taxon>
    </lineage>
</organism>
<keyword evidence="1" id="KW-0521">NADP</keyword>
<accession>A0ABV9WES0</accession>
<comment type="caution">
    <text evidence="4">The sequence shown here is derived from an EMBL/GenBank/DDBJ whole genome shotgun (WGS) entry which is preliminary data.</text>
</comment>
<reference evidence="5" key="1">
    <citation type="journal article" date="2019" name="Int. J. Syst. Evol. Microbiol.">
        <title>The Global Catalogue of Microorganisms (GCM) 10K type strain sequencing project: providing services to taxonomists for standard genome sequencing and annotation.</title>
        <authorList>
            <consortium name="The Broad Institute Genomics Platform"/>
            <consortium name="The Broad Institute Genome Sequencing Center for Infectious Disease"/>
            <person name="Wu L."/>
            <person name="Ma J."/>
        </authorList>
    </citation>
    <scope>NUCLEOTIDE SEQUENCE [LARGE SCALE GENOMIC DNA]</scope>
    <source>
        <strain evidence="5">CGMCC 4.7152</strain>
    </source>
</reference>
<dbReference type="EMBL" id="JBHSIU010000091">
    <property type="protein sequence ID" value="MFC5006100.1"/>
    <property type="molecule type" value="Genomic_DNA"/>
</dbReference>
<dbReference type="InterPro" id="IPR013154">
    <property type="entry name" value="ADH-like_N"/>
</dbReference>
<evidence type="ECO:0000313" key="5">
    <source>
        <dbReference type="Proteomes" id="UP001595912"/>
    </source>
</evidence>
<dbReference type="RefSeq" id="WP_380126700.1">
    <property type="nucleotide sequence ID" value="NZ_JBHSIU010000091.1"/>
</dbReference>
<name>A0ABV9WES0_9ACTN</name>
<dbReference type="Gene3D" id="3.90.180.10">
    <property type="entry name" value="Medium-chain alcohol dehydrogenases, catalytic domain"/>
    <property type="match status" value="2"/>
</dbReference>
<evidence type="ECO:0000259" key="3">
    <source>
        <dbReference type="SMART" id="SM00829"/>
    </source>
</evidence>
<protein>
    <submittedName>
        <fullName evidence="4">Alcohol dehydrogenase catalytic domain-containing protein</fullName>
    </submittedName>
</protein>